<reference evidence="7 8" key="1">
    <citation type="journal article" date="2013" name="BMC Genomics">
        <title>The genome and transcriptome of the pine saprophyte Ophiostoma piceae, and a comparison with the bark beetle-associated pine pathogen Grosmannia clavigera.</title>
        <authorList>
            <person name="Haridas S."/>
            <person name="Wang Y."/>
            <person name="Lim L."/>
            <person name="Massoumi Alamouti S."/>
            <person name="Jackman S."/>
            <person name="Docking R."/>
            <person name="Robertson G."/>
            <person name="Birol I."/>
            <person name="Bohlmann J."/>
            <person name="Breuil C."/>
        </authorList>
    </citation>
    <scope>NUCLEOTIDE SEQUENCE [LARGE SCALE GENOMIC DNA]</scope>
    <source>
        <strain evidence="7 8">UAMH 11346</strain>
    </source>
</reference>
<evidence type="ECO:0000256" key="3">
    <source>
        <dbReference type="ARBA" id="ARBA00023211"/>
    </source>
</evidence>
<gene>
    <name evidence="7" type="ORF">F503_04545</name>
</gene>
<dbReference type="AlphaFoldDB" id="S3CQT5"/>
<dbReference type="SUPFAM" id="SSF110581">
    <property type="entry name" value="Indigoidine synthase A-like"/>
    <property type="match status" value="1"/>
</dbReference>
<sequence>MQAAWRQTSNCLRQQRRWPVTRYANMLPAVRSLHQATAASHLGKVLKISEEVKDALATNKPVVALESTIYTHGAMGIDLRLEAIVRENGGVPAVIGILDGVPNVGLSPPEIERMIQEGAAKVSRRDLAYLVGRGPGAINGGKPRHGGTTISGTMVLARLAGIRVFGTGGLGGVHRGWHNHMDISADLSELGRTRVAVISSGCKGFLDIAATLEYLETQGVYVATFGEGREKVDFPAFWARESGIPSPSVVKDEAEAAAIIWAQERLNIETGLLFANPIPSVAEVPRAEMEAVIDQAVNEAVAGGFTGNRNTPFVLTRIRQLTDERSVGANVTLVQSNVERAAKVAVHLSALVAEDSEKAASPAAVSIPEKKEPAVVKVDPGRAEILVAGSVALDLSCDYAGETGKGPAPELYTSNPASIVPTIGGVGHNVALAAHRISPSTKVRLCTMVGQDIAGSTVLGAMEANGMDTSGVRQLGPEYGAARTAHYIAVNGADKNLMVAMADMAIFSNDHHSFPDYWSSAVTAASPRWLVADGNWSPAGLRSWIEAARLHGAQVAFEPVSVAKSARLFAKDTGSSKKPGVFPNPLVDLATPNQYELAAMHKAASDNGYILDDKRWFRVIDALGITAGARERFVRLTSMALTDAGVPQQIVQLLPYIPTLITKLGSEGALLTILLKRDDPLLYDDEAQRYLLVRAPPHGDPEAEHNDMEAAVGGIYMRLFPPVENVKDVVSVNGVGDTFLGAMVGGLAQGGRIERLINVAQQAAVITLRSHESVGTKLPMLASQLTAAAKK</sequence>
<keyword evidence="5" id="KW-0326">Glycosidase</keyword>
<evidence type="ECO:0000256" key="5">
    <source>
        <dbReference type="ARBA" id="ARBA00023295"/>
    </source>
</evidence>
<dbReference type="Gene3D" id="3.40.1790.10">
    <property type="entry name" value="Indigoidine synthase domain"/>
    <property type="match status" value="1"/>
</dbReference>
<dbReference type="PANTHER" id="PTHR42909">
    <property type="entry name" value="ZGC:136858"/>
    <property type="match status" value="1"/>
</dbReference>
<keyword evidence="1" id="KW-0479">Metal-binding</keyword>
<accession>S3CQT5</accession>
<evidence type="ECO:0000256" key="4">
    <source>
        <dbReference type="ARBA" id="ARBA00023239"/>
    </source>
</evidence>
<evidence type="ECO:0000256" key="1">
    <source>
        <dbReference type="ARBA" id="ARBA00022723"/>
    </source>
</evidence>
<dbReference type="HOGENOM" id="CLU_012201_3_0_1"/>
<dbReference type="OMA" id="FNCIIAT"/>
<dbReference type="Pfam" id="PF04227">
    <property type="entry name" value="Indigoidine_A"/>
    <property type="match status" value="1"/>
</dbReference>
<feature type="domain" description="Carbohydrate kinase PfkB" evidence="6">
    <location>
        <begin position="725"/>
        <end position="773"/>
    </location>
</feature>
<dbReference type="GO" id="GO:0004730">
    <property type="term" value="F:pseudouridylate synthase activity"/>
    <property type="evidence" value="ECO:0007669"/>
    <property type="project" value="InterPro"/>
</dbReference>
<dbReference type="InterPro" id="IPR007342">
    <property type="entry name" value="PsuG"/>
</dbReference>
<evidence type="ECO:0000313" key="8">
    <source>
        <dbReference type="Proteomes" id="UP000016923"/>
    </source>
</evidence>
<name>S3CQT5_OPHP1</name>
<dbReference type="Gene3D" id="3.40.1190.20">
    <property type="match status" value="1"/>
</dbReference>
<dbReference type="PANTHER" id="PTHR42909:SF1">
    <property type="entry name" value="CARBOHYDRATE KINASE PFKB DOMAIN-CONTAINING PROTEIN"/>
    <property type="match status" value="1"/>
</dbReference>
<evidence type="ECO:0000313" key="7">
    <source>
        <dbReference type="EMBL" id="EPE08958.1"/>
    </source>
</evidence>
<dbReference type="OrthoDB" id="198885at2759"/>
<evidence type="ECO:0000256" key="2">
    <source>
        <dbReference type="ARBA" id="ARBA00022801"/>
    </source>
</evidence>
<dbReference type="GO" id="GO:0016798">
    <property type="term" value="F:hydrolase activity, acting on glycosyl bonds"/>
    <property type="evidence" value="ECO:0007669"/>
    <property type="project" value="UniProtKB-KW"/>
</dbReference>
<evidence type="ECO:0000259" key="6">
    <source>
        <dbReference type="Pfam" id="PF00294"/>
    </source>
</evidence>
<dbReference type="eggNOG" id="KOG3009">
    <property type="taxonomic scope" value="Eukaryota"/>
</dbReference>
<organism evidence="7 8">
    <name type="scientific">Ophiostoma piceae (strain UAMH 11346)</name>
    <name type="common">Sap stain fungus</name>
    <dbReference type="NCBI Taxonomy" id="1262450"/>
    <lineage>
        <taxon>Eukaryota</taxon>
        <taxon>Fungi</taxon>
        <taxon>Dikarya</taxon>
        <taxon>Ascomycota</taxon>
        <taxon>Pezizomycotina</taxon>
        <taxon>Sordariomycetes</taxon>
        <taxon>Sordariomycetidae</taxon>
        <taxon>Ophiostomatales</taxon>
        <taxon>Ophiostomataceae</taxon>
        <taxon>Ophiostoma</taxon>
    </lineage>
</organism>
<feature type="domain" description="Carbohydrate kinase PfkB" evidence="6">
    <location>
        <begin position="385"/>
        <end position="605"/>
    </location>
</feature>
<keyword evidence="2" id="KW-0378">Hydrolase</keyword>
<dbReference type="GO" id="GO:0046872">
    <property type="term" value="F:metal ion binding"/>
    <property type="evidence" value="ECO:0007669"/>
    <property type="project" value="UniProtKB-KW"/>
</dbReference>
<dbReference type="SUPFAM" id="SSF53613">
    <property type="entry name" value="Ribokinase-like"/>
    <property type="match status" value="1"/>
</dbReference>
<dbReference type="InterPro" id="IPR022830">
    <property type="entry name" value="Indigdn_synthA-like"/>
</dbReference>
<dbReference type="VEuPathDB" id="FungiDB:F503_04545"/>
<proteinExistence type="predicted"/>
<keyword evidence="4" id="KW-0456">Lyase</keyword>
<dbReference type="CDD" id="cd01941">
    <property type="entry name" value="YeiC_kinase_like"/>
    <property type="match status" value="1"/>
</dbReference>
<dbReference type="Proteomes" id="UP000016923">
    <property type="component" value="Unassembled WGS sequence"/>
</dbReference>
<dbReference type="Pfam" id="PF00294">
    <property type="entry name" value="PfkB"/>
    <property type="match status" value="2"/>
</dbReference>
<keyword evidence="3" id="KW-0464">Manganese</keyword>
<dbReference type="InterPro" id="IPR011611">
    <property type="entry name" value="PfkB_dom"/>
</dbReference>
<protein>
    <recommendedName>
        <fullName evidence="6">Carbohydrate kinase PfkB domain-containing protein</fullName>
    </recommendedName>
</protein>
<dbReference type="STRING" id="1262450.S3CQT5"/>
<keyword evidence="8" id="KW-1185">Reference proteome</keyword>
<dbReference type="GO" id="GO:0005737">
    <property type="term" value="C:cytoplasm"/>
    <property type="evidence" value="ECO:0007669"/>
    <property type="project" value="TreeGrafter"/>
</dbReference>
<dbReference type="EMBL" id="KE148148">
    <property type="protein sequence ID" value="EPE08958.1"/>
    <property type="molecule type" value="Genomic_DNA"/>
</dbReference>
<dbReference type="InterPro" id="IPR029056">
    <property type="entry name" value="Ribokinase-like"/>
</dbReference>